<keyword evidence="2" id="KW-0732">Signal</keyword>
<accession>A0A1X0P0T8</accession>
<gene>
    <name evidence="3" type="ORF">TM35_000102980</name>
</gene>
<proteinExistence type="predicted"/>
<name>A0A1X0P0T8_9TRYP</name>
<evidence type="ECO:0000256" key="2">
    <source>
        <dbReference type="SAM" id="SignalP"/>
    </source>
</evidence>
<comment type="caution">
    <text evidence="3">The sequence shown here is derived from an EMBL/GenBank/DDBJ whole genome shotgun (WGS) entry which is preliminary data.</text>
</comment>
<dbReference type="EMBL" id="NBCO01000010">
    <property type="protein sequence ID" value="ORC90030.1"/>
    <property type="molecule type" value="Genomic_DNA"/>
</dbReference>
<evidence type="ECO:0000256" key="1">
    <source>
        <dbReference type="SAM" id="MobiDB-lite"/>
    </source>
</evidence>
<feature type="signal peptide" evidence="2">
    <location>
        <begin position="1"/>
        <end position="20"/>
    </location>
</feature>
<organism evidence="3 4">
    <name type="scientific">Trypanosoma theileri</name>
    <dbReference type="NCBI Taxonomy" id="67003"/>
    <lineage>
        <taxon>Eukaryota</taxon>
        <taxon>Discoba</taxon>
        <taxon>Euglenozoa</taxon>
        <taxon>Kinetoplastea</taxon>
        <taxon>Metakinetoplastina</taxon>
        <taxon>Trypanosomatida</taxon>
        <taxon>Trypanosomatidae</taxon>
        <taxon>Trypanosoma</taxon>
    </lineage>
</organism>
<evidence type="ECO:0000313" key="4">
    <source>
        <dbReference type="Proteomes" id="UP000192257"/>
    </source>
</evidence>
<dbReference type="RefSeq" id="XP_028884096.1">
    <property type="nucleotide sequence ID" value="XM_029024789.1"/>
</dbReference>
<sequence>MALLLSVACVCVASEETKEAESLRHPDPLTQTPLKPLPGNDGCPEGNTGPQCNINPERPETATSACAQPAGTDSCVNKDRETQEHCTPSSKSSCSPKEPAGERAEQAPAGVAGELGEAGPRQGSGTHTGDDPGSSSALPNVSPPSQSTTLESGDASQSGPQDEQSGGNTTEESGANL</sequence>
<dbReference type="GeneID" id="39984569"/>
<dbReference type="AlphaFoldDB" id="A0A1X0P0T8"/>
<protein>
    <recommendedName>
        <fullName evidence="5">Mucin-associated surface protein (MASP)</fullName>
    </recommendedName>
</protein>
<feature type="compositionally biased region" description="Polar residues" evidence="1">
    <location>
        <begin position="123"/>
        <end position="177"/>
    </location>
</feature>
<evidence type="ECO:0000313" key="3">
    <source>
        <dbReference type="EMBL" id="ORC90030.1"/>
    </source>
</evidence>
<reference evidence="3 4" key="1">
    <citation type="submission" date="2017-03" db="EMBL/GenBank/DDBJ databases">
        <title>An alternative strategy for trypanosome survival in the mammalian bloodstream revealed through genome and transcriptome analysis of the ubiquitous bovine parasite Trypanosoma (Megatrypanum) theileri.</title>
        <authorList>
            <person name="Kelly S."/>
            <person name="Ivens A."/>
            <person name="Mott A."/>
            <person name="O'Neill E."/>
            <person name="Emms D."/>
            <person name="Macleod O."/>
            <person name="Voorheis P."/>
            <person name="Matthews J."/>
            <person name="Matthews K."/>
            <person name="Carrington M."/>
        </authorList>
    </citation>
    <scope>NUCLEOTIDE SEQUENCE [LARGE SCALE GENOMIC DNA]</scope>
    <source>
        <strain evidence="3">Edinburgh</strain>
    </source>
</reference>
<dbReference type="VEuPathDB" id="TriTrypDB:TM35_000102980"/>
<feature type="chain" id="PRO_5012009882" description="Mucin-associated surface protein (MASP)" evidence="2">
    <location>
        <begin position="21"/>
        <end position="177"/>
    </location>
</feature>
<keyword evidence="4" id="KW-1185">Reference proteome</keyword>
<feature type="region of interest" description="Disordered" evidence="1">
    <location>
        <begin position="17"/>
        <end position="177"/>
    </location>
</feature>
<feature type="compositionally biased region" description="Low complexity" evidence="1">
    <location>
        <begin position="86"/>
        <end position="97"/>
    </location>
</feature>
<evidence type="ECO:0008006" key="5">
    <source>
        <dbReference type="Google" id="ProtNLM"/>
    </source>
</evidence>
<dbReference type="Proteomes" id="UP000192257">
    <property type="component" value="Unassembled WGS sequence"/>
</dbReference>
<feature type="compositionally biased region" description="Basic and acidic residues" evidence="1">
    <location>
        <begin position="17"/>
        <end position="27"/>
    </location>
</feature>